<comment type="caution">
    <text evidence="1">The sequence shown here is derived from an EMBL/GenBank/DDBJ whole genome shotgun (WGS) entry which is preliminary data.</text>
</comment>
<accession>A0A0F3IHC8</accession>
<keyword evidence="2" id="KW-1185">Reference proteome</keyword>
<dbReference type="AlphaFoldDB" id="A0A0F3IHC8"/>
<evidence type="ECO:0000313" key="1">
    <source>
        <dbReference type="EMBL" id="KJV05953.1"/>
    </source>
</evidence>
<protein>
    <recommendedName>
        <fullName evidence="3">PepSY domain-containing protein</fullName>
    </recommendedName>
</protein>
<evidence type="ECO:0008006" key="3">
    <source>
        <dbReference type="Google" id="ProtNLM"/>
    </source>
</evidence>
<proteinExistence type="predicted"/>
<sequence>MMRAIILYLGLFFILLGATSADTGNERFLLPTTKMYLEACREKALSLHPGRIDRVEFLTGKHHDSVMRYEISVNYTPAWLLVCDLASGNIFSTQQLLIEPMELKSNLSVNAD</sequence>
<organism evidence="1 2">
    <name type="scientific">Methylocucumis oryzae</name>
    <dbReference type="NCBI Taxonomy" id="1632867"/>
    <lineage>
        <taxon>Bacteria</taxon>
        <taxon>Pseudomonadati</taxon>
        <taxon>Pseudomonadota</taxon>
        <taxon>Gammaproteobacteria</taxon>
        <taxon>Methylococcales</taxon>
        <taxon>Methylococcaceae</taxon>
        <taxon>Methylocucumis</taxon>
    </lineage>
</organism>
<name>A0A0F3IHC8_9GAMM</name>
<dbReference type="EMBL" id="LAJX01000149">
    <property type="protein sequence ID" value="KJV05953.1"/>
    <property type="molecule type" value="Genomic_DNA"/>
</dbReference>
<reference evidence="1 2" key="2">
    <citation type="journal article" date="2016" name="Microb. Ecol.">
        <title>Genome Characteristics of a Novel Type I Methanotroph (Sn10-6) Isolated from a Flooded Indian Rice Field.</title>
        <authorList>
            <person name="Rahalkar M.C."/>
            <person name="Pandit P.S."/>
            <person name="Dhakephalkar P.K."/>
            <person name="Pore S."/>
            <person name="Arora P."/>
            <person name="Kapse N."/>
        </authorList>
    </citation>
    <scope>NUCLEOTIDE SEQUENCE [LARGE SCALE GENOMIC DNA]</scope>
    <source>
        <strain evidence="1 2">Sn10-6</strain>
    </source>
</reference>
<gene>
    <name evidence="1" type="ORF">VZ94_14550</name>
</gene>
<evidence type="ECO:0000313" key="2">
    <source>
        <dbReference type="Proteomes" id="UP000033684"/>
    </source>
</evidence>
<dbReference type="RefSeq" id="WP_045779784.1">
    <property type="nucleotide sequence ID" value="NZ_LAJX01000149.1"/>
</dbReference>
<dbReference type="Proteomes" id="UP000033684">
    <property type="component" value="Unassembled WGS sequence"/>
</dbReference>
<reference evidence="2" key="1">
    <citation type="submission" date="2015-03" db="EMBL/GenBank/DDBJ databases">
        <title>Draft genome sequence of a novel methanotroph (Sn10-6) isolated from flooded ricefield rhizosphere in India.</title>
        <authorList>
            <person name="Pandit P.S."/>
            <person name="Pore S.D."/>
            <person name="Arora P."/>
            <person name="Kapse N.G."/>
            <person name="Dhakephalkar P.K."/>
            <person name="Rahalkar M.C."/>
        </authorList>
    </citation>
    <scope>NUCLEOTIDE SEQUENCE [LARGE SCALE GENOMIC DNA]</scope>
    <source>
        <strain evidence="2">Sn10-6</strain>
    </source>
</reference>